<comment type="caution">
    <text evidence="3">The sequence shown here is derived from an EMBL/GenBank/DDBJ whole genome shotgun (WGS) entry which is preliminary data.</text>
</comment>
<dbReference type="InterPro" id="IPR011009">
    <property type="entry name" value="Kinase-like_dom_sf"/>
</dbReference>
<protein>
    <recommendedName>
        <fullName evidence="2">Aminoglycoside phosphotransferase domain-containing protein</fullName>
    </recommendedName>
</protein>
<dbReference type="EMBL" id="CAOQHR010000009">
    <property type="protein sequence ID" value="CAI6339206.1"/>
    <property type="molecule type" value="Genomic_DNA"/>
</dbReference>
<dbReference type="Proteomes" id="UP001152607">
    <property type="component" value="Unassembled WGS sequence"/>
</dbReference>
<dbReference type="SUPFAM" id="SSF56112">
    <property type="entry name" value="Protein kinase-like (PK-like)"/>
    <property type="match status" value="1"/>
</dbReference>
<evidence type="ECO:0000313" key="3">
    <source>
        <dbReference type="EMBL" id="CAI6339206.1"/>
    </source>
</evidence>
<organism evidence="3 4">
    <name type="scientific">Periconia digitata</name>
    <dbReference type="NCBI Taxonomy" id="1303443"/>
    <lineage>
        <taxon>Eukaryota</taxon>
        <taxon>Fungi</taxon>
        <taxon>Dikarya</taxon>
        <taxon>Ascomycota</taxon>
        <taxon>Pezizomycotina</taxon>
        <taxon>Dothideomycetes</taxon>
        <taxon>Pleosporomycetidae</taxon>
        <taxon>Pleosporales</taxon>
        <taxon>Massarineae</taxon>
        <taxon>Periconiaceae</taxon>
        <taxon>Periconia</taxon>
    </lineage>
</organism>
<accession>A0A9W4UQM3</accession>
<evidence type="ECO:0000256" key="1">
    <source>
        <dbReference type="SAM" id="MobiDB-lite"/>
    </source>
</evidence>
<evidence type="ECO:0000259" key="2">
    <source>
        <dbReference type="Pfam" id="PF01636"/>
    </source>
</evidence>
<dbReference type="AlphaFoldDB" id="A0A9W4UQM3"/>
<sequence length="177" mass="19762">MYISLEVLRRSNALKLYLCFTVLTSEHYDNLNMATHTDSDIPEPDNTALIQMCQRAPLIAGSSFGNRIVRLSDTLVAKYGMGVWREEARNQEYAYAHVDKSILYVPRVFRYFDDISQGSRVGYLVMEYVPGTPLDSVDADSDAMMAVTRAVKHLSRIPAPKSHVPGPVGQGASRGYL</sequence>
<reference evidence="3" key="1">
    <citation type="submission" date="2023-01" db="EMBL/GenBank/DDBJ databases">
        <authorList>
            <person name="Van Ghelder C."/>
            <person name="Rancurel C."/>
        </authorList>
    </citation>
    <scope>NUCLEOTIDE SEQUENCE</scope>
    <source>
        <strain evidence="3">CNCM I-4278</strain>
    </source>
</reference>
<proteinExistence type="predicted"/>
<dbReference type="InterPro" id="IPR002575">
    <property type="entry name" value="Aminoglycoside_PTrfase"/>
</dbReference>
<keyword evidence="4" id="KW-1185">Reference proteome</keyword>
<feature type="region of interest" description="Disordered" evidence="1">
    <location>
        <begin position="158"/>
        <end position="177"/>
    </location>
</feature>
<evidence type="ECO:0000313" key="4">
    <source>
        <dbReference type="Proteomes" id="UP001152607"/>
    </source>
</evidence>
<dbReference type="OrthoDB" id="3250044at2759"/>
<dbReference type="Pfam" id="PF01636">
    <property type="entry name" value="APH"/>
    <property type="match status" value="1"/>
</dbReference>
<name>A0A9W4UQM3_9PLEO</name>
<feature type="domain" description="Aminoglycoside phosphotransferase" evidence="2">
    <location>
        <begin position="64"/>
        <end position="160"/>
    </location>
</feature>
<gene>
    <name evidence="3" type="ORF">PDIGIT_LOCUS12356</name>
</gene>